<feature type="transmembrane region" description="Helical" evidence="1">
    <location>
        <begin position="20"/>
        <end position="45"/>
    </location>
</feature>
<name>A0ABT8YJG9_9HYPH</name>
<dbReference type="InterPro" id="IPR028087">
    <property type="entry name" value="Tad_N"/>
</dbReference>
<feature type="domain" description="Putative Flp pilus-assembly TadG-like N-terminal" evidence="2">
    <location>
        <begin position="17"/>
        <end position="61"/>
    </location>
</feature>
<gene>
    <name evidence="3" type="ORF">Q4481_06835</name>
</gene>
<dbReference type="RefSeq" id="WP_304375581.1">
    <property type="nucleotide sequence ID" value="NZ_JAUOZU010000006.1"/>
</dbReference>
<keyword evidence="1" id="KW-0812">Transmembrane</keyword>
<protein>
    <submittedName>
        <fullName evidence="3">Tad domain-containing protein</fullName>
    </submittedName>
</protein>
<keyword evidence="1" id="KW-1133">Transmembrane helix</keyword>
<comment type="caution">
    <text evidence="3">The sequence shown here is derived from an EMBL/GenBank/DDBJ whole genome shotgun (WGS) entry which is preliminary data.</text>
</comment>
<reference evidence="3" key="1">
    <citation type="journal article" date="2015" name="Int. J. Syst. Evol. Microbiol.">
        <title>Rhizobium alvei sp. nov., isolated from a freshwater river.</title>
        <authorList>
            <person name="Sheu S.Y."/>
            <person name="Huang H.W."/>
            <person name="Young C.C."/>
            <person name="Chen W.M."/>
        </authorList>
    </citation>
    <scope>NUCLEOTIDE SEQUENCE</scope>
    <source>
        <strain evidence="3">TNR-22</strain>
    </source>
</reference>
<evidence type="ECO:0000313" key="3">
    <source>
        <dbReference type="EMBL" id="MDO6963666.1"/>
    </source>
</evidence>
<evidence type="ECO:0000313" key="4">
    <source>
        <dbReference type="Proteomes" id="UP001174932"/>
    </source>
</evidence>
<evidence type="ECO:0000259" key="2">
    <source>
        <dbReference type="Pfam" id="PF13400"/>
    </source>
</evidence>
<reference evidence="3" key="2">
    <citation type="submission" date="2023-07" db="EMBL/GenBank/DDBJ databases">
        <authorList>
            <person name="Shen H."/>
        </authorList>
    </citation>
    <scope>NUCLEOTIDE SEQUENCE</scope>
    <source>
        <strain evidence="3">TNR-22</strain>
    </source>
</reference>
<accession>A0ABT8YJG9</accession>
<organism evidence="3 4">
    <name type="scientific">Rhizobium alvei</name>
    <dbReference type="NCBI Taxonomy" id="1132659"/>
    <lineage>
        <taxon>Bacteria</taxon>
        <taxon>Pseudomonadati</taxon>
        <taxon>Pseudomonadota</taxon>
        <taxon>Alphaproteobacteria</taxon>
        <taxon>Hyphomicrobiales</taxon>
        <taxon>Rhizobiaceae</taxon>
        <taxon>Rhizobium/Agrobacterium group</taxon>
        <taxon>Rhizobium</taxon>
    </lineage>
</organism>
<keyword evidence="4" id="KW-1185">Reference proteome</keyword>
<evidence type="ECO:0000256" key="1">
    <source>
        <dbReference type="SAM" id="Phobius"/>
    </source>
</evidence>
<sequence>MLSTQPRNTALLRNNEGNLAIIAALVFAVIIMVAGGAIDASMAYVERRHMQEALDAAVLAATKEDDAARRRTKAISVLDANLAGFKAELALAESQPTSMGAKTALGLEKNADGSITGTLRRPQTNIFLGILGLDEFSLAVKSTAIAIASAGGPCITVLGSSGQDVLINSGANVKSDKCEMHVHSTANPAFIMNSGSTISLAKFCVKGKNYIKNGGTLSNLETGCSVAADPYAGKFTEPTVSSTCTTSGYFNSSTVTMQPGVHCATGFNGTPTITFAPGLHIIKGMMVINSGATVIADGVTFYFPDTSSEIRANGSLKFTATAPTSGTYKGVLMFEKTSNASNNANKTQYIFNGSKGETLKGIIYLPNRNVTYNSTTNVTAQISMVVNQIIMNSASWTIAPFVDTSSTSSGGARLTE</sequence>
<dbReference type="EMBL" id="JAUOZU010000006">
    <property type="protein sequence ID" value="MDO6963666.1"/>
    <property type="molecule type" value="Genomic_DNA"/>
</dbReference>
<proteinExistence type="predicted"/>
<dbReference type="Pfam" id="PF13400">
    <property type="entry name" value="Tad"/>
    <property type="match status" value="1"/>
</dbReference>
<keyword evidence="1" id="KW-0472">Membrane</keyword>
<dbReference type="Proteomes" id="UP001174932">
    <property type="component" value="Unassembled WGS sequence"/>
</dbReference>